<dbReference type="EMBL" id="JBHUCP010000019">
    <property type="protein sequence ID" value="MFD1532787.1"/>
    <property type="molecule type" value="Genomic_DNA"/>
</dbReference>
<dbReference type="Proteomes" id="UP001597145">
    <property type="component" value="Unassembled WGS sequence"/>
</dbReference>
<proteinExistence type="predicted"/>
<evidence type="ECO:0000256" key="1">
    <source>
        <dbReference type="SAM" id="MobiDB-lite"/>
    </source>
</evidence>
<gene>
    <name evidence="2" type="ORF">ACFSCY_25515</name>
</gene>
<evidence type="ECO:0000313" key="2">
    <source>
        <dbReference type="EMBL" id="MFD1532787.1"/>
    </source>
</evidence>
<evidence type="ECO:0000313" key="3">
    <source>
        <dbReference type="Proteomes" id="UP001597145"/>
    </source>
</evidence>
<keyword evidence="3" id="KW-1185">Reference proteome</keyword>
<sequence>MITSYAVRGDFLEACDCFELCPCWVDEEPDEGHCTGLVAWRIRDGSTIGTGDGDVVVGGARVAAVTAHTGGKRRASALTVLYVDDSATGWQNLGLLAAAFSGTEERRGARQPIPGSLGALAKVTGTVLGTPRPARIEITGESGEPWTLAIGAAADTDALEEPAVHASGGPKSFPDGGDPQPEPLTLTGTALHAELRIRGRAEAQRTAELSMVVPALPGGYLQVTGRSGMRGEFAYMYGGDRA</sequence>
<accession>A0ABW4FQK4</accession>
<comment type="caution">
    <text evidence="2">The sequence shown here is derived from an EMBL/GenBank/DDBJ whole genome shotgun (WGS) entry which is preliminary data.</text>
</comment>
<reference evidence="3" key="1">
    <citation type="journal article" date="2019" name="Int. J. Syst. Evol. Microbiol.">
        <title>The Global Catalogue of Microorganisms (GCM) 10K type strain sequencing project: providing services to taxonomists for standard genome sequencing and annotation.</title>
        <authorList>
            <consortium name="The Broad Institute Genomics Platform"/>
            <consortium name="The Broad Institute Genome Sequencing Center for Infectious Disease"/>
            <person name="Wu L."/>
            <person name="Ma J."/>
        </authorList>
    </citation>
    <scope>NUCLEOTIDE SEQUENCE [LARGE SCALE GENOMIC DNA]</scope>
    <source>
        <strain evidence="3">JCM 12165</strain>
    </source>
</reference>
<name>A0ABW4FQK4_9PSEU</name>
<dbReference type="InterPro" id="IPR009758">
    <property type="entry name" value="DUF1326"/>
</dbReference>
<dbReference type="Pfam" id="PF07040">
    <property type="entry name" value="DUF1326"/>
    <property type="match status" value="1"/>
</dbReference>
<organism evidence="2 3">
    <name type="scientific">Pseudonocardia aurantiaca</name>
    <dbReference type="NCBI Taxonomy" id="75290"/>
    <lineage>
        <taxon>Bacteria</taxon>
        <taxon>Bacillati</taxon>
        <taxon>Actinomycetota</taxon>
        <taxon>Actinomycetes</taxon>
        <taxon>Pseudonocardiales</taxon>
        <taxon>Pseudonocardiaceae</taxon>
        <taxon>Pseudonocardia</taxon>
    </lineage>
</organism>
<dbReference type="RefSeq" id="WP_343978569.1">
    <property type="nucleotide sequence ID" value="NZ_BAAAJG010000010.1"/>
</dbReference>
<protein>
    <submittedName>
        <fullName evidence="2">DUF1326 domain-containing protein</fullName>
    </submittedName>
</protein>
<feature type="region of interest" description="Disordered" evidence="1">
    <location>
        <begin position="161"/>
        <end position="185"/>
    </location>
</feature>